<sequence>MPTSAVPVVGFDLDQTLVDSGPRITSCLRAALAEVGVPLDDAVAEASRGLPLTSTVAALLPAGADPALVADVAARYRAQDRRPDGEGGHPLVGPMPHARAALEAVLATGGRAVVVSAKRTEAVGRVLVWAGLDDLVASVTGDLFGVAKAEALRAEGAGVYVGDHPADVEAARAAGALAVAVTTGAHGTAELAGADVVLDDLGALPGWLGGLSGGRPGAPTTAPAAPAGGAPRG</sequence>
<dbReference type="AlphaFoldDB" id="A0A3N1HK94"/>
<gene>
    <name evidence="2" type="ORF">EDC03_2174</name>
</gene>
<dbReference type="Proteomes" id="UP000276232">
    <property type="component" value="Unassembled WGS sequence"/>
</dbReference>
<dbReference type="SFLD" id="SFLDS00003">
    <property type="entry name" value="Haloacid_Dehalogenase"/>
    <property type="match status" value="1"/>
</dbReference>
<dbReference type="InterPro" id="IPR050155">
    <property type="entry name" value="HAD-like_hydrolase_sf"/>
</dbReference>
<dbReference type="GO" id="GO:0006281">
    <property type="term" value="P:DNA repair"/>
    <property type="evidence" value="ECO:0007669"/>
    <property type="project" value="TreeGrafter"/>
</dbReference>
<dbReference type="SUPFAM" id="SSF56784">
    <property type="entry name" value="HAD-like"/>
    <property type="match status" value="1"/>
</dbReference>
<protein>
    <submittedName>
        <fullName evidence="2">Phosphoglycolate phosphatase</fullName>
    </submittedName>
</protein>
<dbReference type="Pfam" id="PF13419">
    <property type="entry name" value="HAD_2"/>
    <property type="match status" value="1"/>
</dbReference>
<evidence type="ECO:0000313" key="3">
    <source>
        <dbReference type="Proteomes" id="UP000276232"/>
    </source>
</evidence>
<evidence type="ECO:0000313" key="2">
    <source>
        <dbReference type="EMBL" id="ROP42886.1"/>
    </source>
</evidence>
<dbReference type="GO" id="GO:0005829">
    <property type="term" value="C:cytosol"/>
    <property type="evidence" value="ECO:0007669"/>
    <property type="project" value="TreeGrafter"/>
</dbReference>
<dbReference type="PANTHER" id="PTHR43434:SF1">
    <property type="entry name" value="PHOSPHOGLYCOLATE PHOSPHATASE"/>
    <property type="match status" value="1"/>
</dbReference>
<dbReference type="InterPro" id="IPR023214">
    <property type="entry name" value="HAD_sf"/>
</dbReference>
<feature type="compositionally biased region" description="Low complexity" evidence="1">
    <location>
        <begin position="217"/>
        <end position="233"/>
    </location>
</feature>
<organism evidence="2 3">
    <name type="scientific">Pseudokineococcus lusitanus</name>
    <dbReference type="NCBI Taxonomy" id="763993"/>
    <lineage>
        <taxon>Bacteria</taxon>
        <taxon>Bacillati</taxon>
        <taxon>Actinomycetota</taxon>
        <taxon>Actinomycetes</taxon>
        <taxon>Kineosporiales</taxon>
        <taxon>Kineosporiaceae</taxon>
        <taxon>Pseudokineococcus</taxon>
    </lineage>
</organism>
<name>A0A3N1HK94_9ACTN</name>
<dbReference type="Gene3D" id="3.40.50.1000">
    <property type="entry name" value="HAD superfamily/HAD-like"/>
    <property type="match status" value="1"/>
</dbReference>
<dbReference type="GO" id="GO:0008967">
    <property type="term" value="F:phosphoglycolate phosphatase activity"/>
    <property type="evidence" value="ECO:0007669"/>
    <property type="project" value="TreeGrafter"/>
</dbReference>
<dbReference type="FunCoup" id="A0A3N1HK94">
    <property type="interactions" value="18"/>
</dbReference>
<dbReference type="InterPro" id="IPR041492">
    <property type="entry name" value="HAD_2"/>
</dbReference>
<dbReference type="Gene3D" id="1.10.150.240">
    <property type="entry name" value="Putative phosphatase, domain 2"/>
    <property type="match status" value="1"/>
</dbReference>
<proteinExistence type="predicted"/>
<accession>A0A3N1HK94</accession>
<dbReference type="InterPro" id="IPR036412">
    <property type="entry name" value="HAD-like_sf"/>
</dbReference>
<reference evidence="2 3" key="1">
    <citation type="journal article" date="2015" name="Stand. Genomic Sci.">
        <title>Genomic Encyclopedia of Bacterial and Archaeal Type Strains, Phase III: the genomes of soil and plant-associated and newly described type strains.</title>
        <authorList>
            <person name="Whitman W.B."/>
            <person name="Woyke T."/>
            <person name="Klenk H.P."/>
            <person name="Zhou Y."/>
            <person name="Lilburn T.G."/>
            <person name="Beck B.J."/>
            <person name="De Vos P."/>
            <person name="Vandamme P."/>
            <person name="Eisen J.A."/>
            <person name="Garrity G."/>
            <person name="Hugenholtz P."/>
            <person name="Kyrpides N.C."/>
        </authorList>
    </citation>
    <scope>NUCLEOTIDE SEQUENCE [LARGE SCALE GENOMIC DNA]</scope>
    <source>
        <strain evidence="2 3">CECT 7306</strain>
    </source>
</reference>
<comment type="caution">
    <text evidence="2">The sequence shown here is derived from an EMBL/GenBank/DDBJ whole genome shotgun (WGS) entry which is preliminary data.</text>
</comment>
<dbReference type="InterPro" id="IPR023198">
    <property type="entry name" value="PGP-like_dom2"/>
</dbReference>
<dbReference type="EMBL" id="RJKN01000005">
    <property type="protein sequence ID" value="ROP42886.1"/>
    <property type="molecule type" value="Genomic_DNA"/>
</dbReference>
<dbReference type="InParanoid" id="A0A3N1HK94"/>
<keyword evidence="3" id="KW-1185">Reference proteome</keyword>
<evidence type="ECO:0000256" key="1">
    <source>
        <dbReference type="SAM" id="MobiDB-lite"/>
    </source>
</evidence>
<dbReference type="SFLD" id="SFLDG01129">
    <property type="entry name" value="C1.5:_HAD__Beta-PGM__Phosphata"/>
    <property type="match status" value="1"/>
</dbReference>
<dbReference type="PANTHER" id="PTHR43434">
    <property type="entry name" value="PHOSPHOGLYCOLATE PHOSPHATASE"/>
    <property type="match status" value="1"/>
</dbReference>
<feature type="region of interest" description="Disordered" evidence="1">
    <location>
        <begin position="212"/>
        <end position="233"/>
    </location>
</feature>
<dbReference type="RefSeq" id="WP_199720165.1">
    <property type="nucleotide sequence ID" value="NZ_RJKN01000005.1"/>
</dbReference>